<dbReference type="NCBIfam" id="NF003430">
    <property type="entry name" value="PRK04930.1"/>
    <property type="match status" value="1"/>
</dbReference>
<dbReference type="SUPFAM" id="SSF52218">
    <property type="entry name" value="Flavoproteins"/>
    <property type="match status" value="1"/>
</dbReference>
<evidence type="ECO:0000259" key="2">
    <source>
        <dbReference type="Pfam" id="PF02525"/>
    </source>
</evidence>
<dbReference type="GO" id="GO:0009055">
    <property type="term" value="F:electron transfer activity"/>
    <property type="evidence" value="ECO:0007669"/>
    <property type="project" value="TreeGrafter"/>
</dbReference>
<accession>A0A2X4UPZ4</accession>
<dbReference type="Gene3D" id="3.40.50.360">
    <property type="match status" value="1"/>
</dbReference>
<dbReference type="KEGG" id="lri:NCTC12151_00338"/>
<gene>
    <name evidence="3" type="primary">ywrO</name>
    <name evidence="3" type="ORF">NCTC12151_00338</name>
</gene>
<feature type="domain" description="Flavodoxin-like fold" evidence="2">
    <location>
        <begin position="6"/>
        <end position="174"/>
    </location>
</feature>
<evidence type="ECO:0000256" key="1">
    <source>
        <dbReference type="ARBA" id="ARBA00023002"/>
    </source>
</evidence>
<dbReference type="InterPro" id="IPR046980">
    <property type="entry name" value="KefG/KefF"/>
</dbReference>
<keyword evidence="4" id="KW-1185">Reference proteome</keyword>
<name>A0A2X4UPZ4_9GAMM</name>
<evidence type="ECO:0000313" key="3">
    <source>
        <dbReference type="EMBL" id="SQI35070.1"/>
    </source>
</evidence>
<dbReference type="InterPro" id="IPR029039">
    <property type="entry name" value="Flavoprotein-like_sf"/>
</dbReference>
<dbReference type="GO" id="GO:0003955">
    <property type="term" value="F:NAD(P)H dehydrogenase (quinone) activity"/>
    <property type="evidence" value="ECO:0007669"/>
    <property type="project" value="TreeGrafter"/>
</dbReference>
<protein>
    <submittedName>
        <fullName evidence="3">General stress protein 14</fullName>
        <ecNumber evidence="3">1.6.99.-</ecNumber>
    </submittedName>
</protein>
<dbReference type="InterPro" id="IPR003680">
    <property type="entry name" value="Flavodoxin_fold"/>
</dbReference>
<dbReference type="EC" id="1.6.99.-" evidence="3"/>
<sequence length="186" mass="21237">MSHLSTALVLLAHPEPKRSVANRALLKIVKTLENVTFRDLYAHYPDFFINVQREQQLLRAHDVIVFQFPIHTYGCPALMKEWIDRVLNLQFTGSVGASELSGKQFRLVVTAGAAESNYRSDGLVGFSLNEILLPFRIMAKACGMEWLEPLVVYRARRQEERELQQYALQYAEWLSQPAVAEEEGEA</sequence>
<dbReference type="GO" id="GO:0010181">
    <property type="term" value="F:FMN binding"/>
    <property type="evidence" value="ECO:0007669"/>
    <property type="project" value="TreeGrafter"/>
</dbReference>
<proteinExistence type="predicted"/>
<dbReference type="RefSeq" id="WP_111739016.1">
    <property type="nucleotide sequence ID" value="NZ_LR698987.1"/>
</dbReference>
<dbReference type="EMBL" id="LS483470">
    <property type="protein sequence ID" value="SQI35070.1"/>
    <property type="molecule type" value="Genomic_DNA"/>
</dbReference>
<dbReference type="PANTHER" id="PTHR47307:SF1">
    <property type="entry name" value="GLUTATHIONE-REGULATED POTASSIUM-EFFLUX SYSTEM ANCILLARY PROTEIN KEFG"/>
    <property type="match status" value="1"/>
</dbReference>
<evidence type="ECO:0000313" key="4">
    <source>
        <dbReference type="Proteomes" id="UP000249005"/>
    </source>
</evidence>
<dbReference type="OrthoDB" id="9798454at2"/>
<organism evidence="3 4">
    <name type="scientific">Leminorella richardii</name>
    <dbReference type="NCBI Taxonomy" id="158841"/>
    <lineage>
        <taxon>Bacteria</taxon>
        <taxon>Pseudomonadati</taxon>
        <taxon>Pseudomonadota</taxon>
        <taxon>Gammaproteobacteria</taxon>
        <taxon>Enterobacterales</taxon>
        <taxon>Budviciaceae</taxon>
        <taxon>Leminorella</taxon>
    </lineage>
</organism>
<dbReference type="PANTHER" id="PTHR47307">
    <property type="entry name" value="GLUTATHIONE-REGULATED POTASSIUM-EFFLUX SYSTEM ANCILLARY PROTEIN KEFG"/>
    <property type="match status" value="1"/>
</dbReference>
<dbReference type="AlphaFoldDB" id="A0A2X4UPZ4"/>
<keyword evidence="1 3" id="KW-0560">Oxidoreductase</keyword>
<reference evidence="3 4" key="1">
    <citation type="submission" date="2018-06" db="EMBL/GenBank/DDBJ databases">
        <authorList>
            <consortium name="Pathogen Informatics"/>
            <person name="Doyle S."/>
        </authorList>
    </citation>
    <scope>NUCLEOTIDE SEQUENCE [LARGE SCALE GENOMIC DNA]</scope>
    <source>
        <strain evidence="3 4">NCTC12151</strain>
    </source>
</reference>
<dbReference type="Pfam" id="PF02525">
    <property type="entry name" value="Flavodoxin_2"/>
    <property type="match status" value="1"/>
</dbReference>
<dbReference type="Proteomes" id="UP000249005">
    <property type="component" value="Chromosome 1"/>
</dbReference>